<keyword evidence="8" id="KW-0547">Nucleotide-binding</keyword>
<comment type="similarity">
    <text evidence="2">Belongs to the PI3/PI4-kinase family. ATM subfamily.</text>
</comment>
<dbReference type="Pfam" id="PF02260">
    <property type="entry name" value="FATC"/>
    <property type="match status" value="1"/>
</dbReference>
<evidence type="ECO:0000256" key="15">
    <source>
        <dbReference type="ARBA" id="ARBA00030222"/>
    </source>
</evidence>
<dbReference type="SMART" id="SM00146">
    <property type="entry name" value="PI3Kc"/>
    <property type="match status" value="1"/>
</dbReference>
<evidence type="ECO:0000256" key="4">
    <source>
        <dbReference type="ARBA" id="ARBA00014619"/>
    </source>
</evidence>
<dbReference type="SUPFAM" id="SSF56112">
    <property type="entry name" value="Protein kinase-like (PK-like)"/>
    <property type="match status" value="1"/>
</dbReference>
<dbReference type="GO" id="GO:0005524">
    <property type="term" value="F:ATP binding"/>
    <property type="evidence" value="ECO:0007669"/>
    <property type="project" value="UniProtKB-KW"/>
</dbReference>
<evidence type="ECO:0000256" key="13">
    <source>
        <dbReference type="ARBA" id="ARBA00023306"/>
    </source>
</evidence>
<protein>
    <recommendedName>
        <fullName evidence="20">Serine/threonine-protein kinase ATM</fullName>
        <ecNumber evidence="3">2.7.11.1</ecNumber>
    </recommendedName>
    <alternativeName>
        <fullName evidence="14">ATM homolog</fullName>
    </alternativeName>
    <alternativeName>
        <fullName evidence="16 17">DNA-damage checkpoint kinase TEL1</fullName>
    </alternativeName>
    <alternativeName>
        <fullName evidence="4 5">Serine/threonine-protein kinase TEL1</fullName>
    </alternativeName>
    <alternativeName>
        <fullName evidence="15">Telomere length regulation protein 1</fullName>
    </alternativeName>
</protein>
<dbReference type="GO" id="GO:0035556">
    <property type="term" value="P:intracellular signal transduction"/>
    <property type="evidence" value="ECO:0007669"/>
    <property type="project" value="UniProtKB-ARBA"/>
</dbReference>
<dbReference type="OrthoDB" id="381190at2759"/>
<evidence type="ECO:0000256" key="12">
    <source>
        <dbReference type="ARBA" id="ARBA00023242"/>
    </source>
</evidence>
<dbReference type="FunFam" id="3.30.1010.10:FF:000023">
    <property type="entry name" value="Serine/threonine-protein kinase ATM"/>
    <property type="match status" value="1"/>
</dbReference>
<evidence type="ECO:0000256" key="8">
    <source>
        <dbReference type="ARBA" id="ARBA00022741"/>
    </source>
</evidence>
<dbReference type="CDD" id="cd05171">
    <property type="entry name" value="PIKKc_ATM"/>
    <property type="match status" value="1"/>
</dbReference>
<keyword evidence="7 25" id="KW-0808">Transferase</keyword>
<evidence type="ECO:0000256" key="21">
    <source>
        <dbReference type="SAM" id="MobiDB-lite"/>
    </source>
</evidence>
<evidence type="ECO:0000256" key="19">
    <source>
        <dbReference type="ARBA" id="ARBA00048679"/>
    </source>
</evidence>
<dbReference type="GO" id="GO:0006281">
    <property type="term" value="P:DNA repair"/>
    <property type="evidence" value="ECO:0007669"/>
    <property type="project" value="InterPro"/>
</dbReference>
<evidence type="ECO:0000256" key="17">
    <source>
        <dbReference type="ARBA" id="ARBA00032467"/>
    </source>
</evidence>
<dbReference type="PROSITE" id="PS50290">
    <property type="entry name" value="PI3_4_KINASE_3"/>
    <property type="match status" value="1"/>
</dbReference>
<proteinExistence type="inferred from homology"/>
<dbReference type="PROSITE" id="PS00915">
    <property type="entry name" value="PI3_4_KINASE_1"/>
    <property type="match status" value="1"/>
</dbReference>
<keyword evidence="12" id="KW-0539">Nucleus</keyword>
<evidence type="ECO:0000256" key="10">
    <source>
        <dbReference type="ARBA" id="ARBA00022777"/>
    </source>
</evidence>
<dbReference type="Pfam" id="PF00454">
    <property type="entry name" value="PI3_PI4_kinase"/>
    <property type="match status" value="1"/>
</dbReference>
<dbReference type="EC" id="2.7.11.1" evidence="3"/>
<evidence type="ECO:0000256" key="5">
    <source>
        <dbReference type="ARBA" id="ARBA00020288"/>
    </source>
</evidence>
<keyword evidence="26" id="KW-1185">Reference proteome</keyword>
<dbReference type="InterPro" id="IPR038980">
    <property type="entry name" value="ATM_plant"/>
</dbReference>
<dbReference type="EMBL" id="JANBPY010000019">
    <property type="protein sequence ID" value="KAJ1969833.1"/>
    <property type="molecule type" value="Genomic_DNA"/>
</dbReference>
<dbReference type="InterPro" id="IPR000403">
    <property type="entry name" value="PI3/4_kinase_cat_dom"/>
</dbReference>
<dbReference type="InterPro" id="IPR014009">
    <property type="entry name" value="PIK_FAT"/>
</dbReference>
<dbReference type="InterPro" id="IPR018936">
    <property type="entry name" value="PI3/4_kinase_CS"/>
</dbReference>
<feature type="domain" description="PI3K/PI4K catalytic" evidence="22">
    <location>
        <begin position="3294"/>
        <end position="3606"/>
    </location>
</feature>
<dbReference type="Gene3D" id="3.30.1010.10">
    <property type="entry name" value="Phosphatidylinositol 3-kinase Catalytic Subunit, Chain A, domain 4"/>
    <property type="match status" value="1"/>
</dbReference>
<evidence type="ECO:0000256" key="2">
    <source>
        <dbReference type="ARBA" id="ARBA00010769"/>
    </source>
</evidence>
<keyword evidence="6" id="KW-0723">Serine/threonine-protein kinase</keyword>
<evidence type="ECO:0000313" key="25">
    <source>
        <dbReference type="EMBL" id="KAJ1969833.1"/>
    </source>
</evidence>
<evidence type="ECO:0000256" key="9">
    <source>
        <dbReference type="ARBA" id="ARBA00022763"/>
    </source>
</evidence>
<dbReference type="PANTHER" id="PTHR37079:SF4">
    <property type="entry name" value="SERINE_THREONINE-PROTEIN KINASE ATM"/>
    <property type="match status" value="1"/>
</dbReference>
<dbReference type="PROSITE" id="PS51190">
    <property type="entry name" value="FATC"/>
    <property type="match status" value="1"/>
</dbReference>
<dbReference type="PANTHER" id="PTHR37079">
    <property type="entry name" value="SERINE/THREONINE-PROTEIN KINASE ATM"/>
    <property type="match status" value="1"/>
</dbReference>
<keyword evidence="9" id="KW-0227">DNA damage</keyword>
<dbReference type="GO" id="GO:0004674">
    <property type="term" value="F:protein serine/threonine kinase activity"/>
    <property type="evidence" value="ECO:0007669"/>
    <property type="project" value="UniProtKB-KW"/>
</dbReference>
<evidence type="ECO:0000256" key="1">
    <source>
        <dbReference type="ARBA" id="ARBA00004123"/>
    </source>
</evidence>
<keyword evidence="10 25" id="KW-0418">Kinase</keyword>
<evidence type="ECO:0000259" key="24">
    <source>
        <dbReference type="PROSITE" id="PS51190"/>
    </source>
</evidence>
<comment type="subcellular location">
    <subcellularLocation>
        <location evidence="1">Nucleus</location>
    </subcellularLocation>
</comment>
<comment type="caution">
    <text evidence="25">The sequence shown here is derived from an EMBL/GenBank/DDBJ whole genome shotgun (WGS) entry which is preliminary data.</text>
</comment>
<accession>A0A9W8E9B1</accession>
<evidence type="ECO:0000256" key="18">
    <source>
        <dbReference type="ARBA" id="ARBA00047899"/>
    </source>
</evidence>
<dbReference type="InterPro" id="IPR003152">
    <property type="entry name" value="FATC_dom"/>
</dbReference>
<feature type="domain" description="FATC" evidence="24">
    <location>
        <begin position="3631"/>
        <end position="3663"/>
    </location>
</feature>
<feature type="domain" description="FAT" evidence="23">
    <location>
        <begin position="2424"/>
        <end position="3168"/>
    </location>
</feature>
<dbReference type="Gene3D" id="1.10.1070.11">
    <property type="entry name" value="Phosphatidylinositol 3-/4-kinase, catalytic domain"/>
    <property type="match status" value="1"/>
</dbReference>
<evidence type="ECO:0000256" key="14">
    <source>
        <dbReference type="ARBA" id="ARBA00030020"/>
    </source>
</evidence>
<dbReference type="InterPro" id="IPR036940">
    <property type="entry name" value="PI3/4_kinase_cat_sf"/>
</dbReference>
<evidence type="ECO:0000256" key="3">
    <source>
        <dbReference type="ARBA" id="ARBA00012513"/>
    </source>
</evidence>
<evidence type="ECO:0000256" key="6">
    <source>
        <dbReference type="ARBA" id="ARBA00022527"/>
    </source>
</evidence>
<comment type="catalytic activity">
    <reaction evidence="18">
        <text>L-threonyl-[protein] + ATP = O-phospho-L-threonyl-[protein] + ADP + H(+)</text>
        <dbReference type="Rhea" id="RHEA:46608"/>
        <dbReference type="Rhea" id="RHEA-COMP:11060"/>
        <dbReference type="Rhea" id="RHEA-COMP:11605"/>
        <dbReference type="ChEBI" id="CHEBI:15378"/>
        <dbReference type="ChEBI" id="CHEBI:30013"/>
        <dbReference type="ChEBI" id="CHEBI:30616"/>
        <dbReference type="ChEBI" id="CHEBI:61977"/>
        <dbReference type="ChEBI" id="CHEBI:456216"/>
        <dbReference type="EC" id="2.7.11.1"/>
    </reaction>
</comment>
<evidence type="ECO:0000259" key="23">
    <source>
        <dbReference type="PROSITE" id="PS51189"/>
    </source>
</evidence>
<evidence type="ECO:0000256" key="11">
    <source>
        <dbReference type="ARBA" id="ARBA00022840"/>
    </source>
</evidence>
<reference evidence="25" key="1">
    <citation type="submission" date="2022-07" db="EMBL/GenBank/DDBJ databases">
        <title>Phylogenomic reconstructions and comparative analyses of Kickxellomycotina fungi.</title>
        <authorList>
            <person name="Reynolds N.K."/>
            <person name="Stajich J.E."/>
            <person name="Barry K."/>
            <person name="Grigoriev I.V."/>
            <person name="Crous P."/>
            <person name="Smith M.E."/>
        </authorList>
    </citation>
    <scope>NUCLEOTIDE SEQUENCE</scope>
    <source>
        <strain evidence="25">RSA 1196</strain>
    </source>
</reference>
<feature type="compositionally biased region" description="Low complexity" evidence="21">
    <location>
        <begin position="3015"/>
        <end position="3029"/>
    </location>
</feature>
<keyword evidence="13" id="KW-0131">Cell cycle</keyword>
<dbReference type="InterPro" id="IPR011009">
    <property type="entry name" value="Kinase-like_dom_sf"/>
</dbReference>
<evidence type="ECO:0000256" key="20">
    <source>
        <dbReference type="ARBA" id="ARBA00073111"/>
    </source>
</evidence>
<dbReference type="Proteomes" id="UP001150925">
    <property type="component" value="Unassembled WGS sequence"/>
</dbReference>
<evidence type="ECO:0000256" key="16">
    <source>
        <dbReference type="ARBA" id="ARBA00031460"/>
    </source>
</evidence>
<comment type="catalytic activity">
    <reaction evidence="19">
        <text>L-seryl-[protein] + ATP = O-phospho-L-seryl-[protein] + ADP + H(+)</text>
        <dbReference type="Rhea" id="RHEA:17989"/>
        <dbReference type="Rhea" id="RHEA-COMP:9863"/>
        <dbReference type="Rhea" id="RHEA-COMP:11604"/>
        <dbReference type="ChEBI" id="CHEBI:15378"/>
        <dbReference type="ChEBI" id="CHEBI:29999"/>
        <dbReference type="ChEBI" id="CHEBI:30616"/>
        <dbReference type="ChEBI" id="CHEBI:83421"/>
        <dbReference type="ChEBI" id="CHEBI:456216"/>
        <dbReference type="EC" id="2.7.11.1"/>
    </reaction>
</comment>
<name>A0A9W8E9B1_9FUNG</name>
<gene>
    <name evidence="25" type="primary">TEL1</name>
    <name evidence="25" type="ORF">IWQ62_000356</name>
</gene>
<keyword evidence="11" id="KW-0067">ATP-binding</keyword>
<evidence type="ECO:0000256" key="7">
    <source>
        <dbReference type="ARBA" id="ARBA00022679"/>
    </source>
</evidence>
<feature type="region of interest" description="Disordered" evidence="21">
    <location>
        <begin position="3015"/>
        <end position="3038"/>
    </location>
</feature>
<sequence>MESEIATHIDLLGSSKAKDRAQSIAWLIRTIQQDTALAQVRGTLAERLVTNVLLWQRQELASARRKLQSYSLEPTDETEQTNAFLFLYDPRDILPATLTRCQNHIQQLAANFHALLSRLSRVLDYTTAKPLIQHLICILQACRQMPPVLVDSTISSSSRETRRPKKRHLLVEKKQNRATNLLQPIELSTLRTLLTLLTTPAVVSQLSARVWSQLLELTLAVLGNLSPAPTDQTTPNVSGLESTEYAHILFLLVQSHPDVAEKHYSTLVSFFIAYFSHYGQEGSCHIYIVLTLTHLLLCANVAFNHVHLTQTLVSKVCPPIAHLWTLARPPDLKLALLQCLYVFLTIATSSDLQVVHGQLRCFQPVCRSAVPESDIQVTLPAVQSGLVASLPRVLAQLYVAVKSEWTNRQGIEPLETSALDWSMIFRTLTSADVHPNRQYSHSSAGVRQQGLFQLDHRHTDLETYSAWLFAEFSAQVCYTCMALRSHILETDTFDGDSAELIKVDDRDHPNTKASEGVGQLKRTFVEPQGSTFANVNSDPPFRAKKTPGQASNAQFSSATLLSVVDPLGALLEGMLRPKLVTPSLQRKQLWCTITATWLLARYRVNHLVFSMATLIGQPTMFHKPVGQSTTHWACLGLMSFFLTTSNALTTLRWSVMDETPYFHPDQPLVWTPVWANLVTRVSESYHDPLAQKLYTCTLLAWLGSSWYYEVNRGLLWDTLHRPLPNPVFLPSGNIGIGEKFSDANPAGSSPDDELEDDTDSLLPWWAHRPWTCLLWGLCAQRWRTKEYTLTTLISKAVANFSVVRLAIRHLLGDLTDLISHNSSRTHNPYSGTYFVVVSQCLLFLGLPVPNMMAFHYSIYPFASDSALHCFSDALLHLQTSWCHICTLSTVGPNCSSDRSNPHTVEVNRQMVPVIHALFRQLLLPLLNDWKGQCGLDNAKETQEPSSDITHKRILLVTLAVTLQLYNYFHRSNKEFDKDGDIQAELVNMVQLVLEHAMAPTTKWCHSPEIRKLLYGLISDLYPTPNACDSDNETHHLLSRPPSQAPPLSIKLTPPVLTFLEHLARPVIETPRSSSSMTDDPVEALEISEINDITPATPWGIWLSQPAGIVSATQEHPVPTLFQTMHTNSSIGLTMLGSESVSRTYSYCSEFNDQDSGQHRIGPPSSDFDFSFPVPLASTSEYGGLSTPAIPDSVTTAESRVMEAFPLLCSVLCFNVPSRDNGVALLLKVLGTVSKRQFLSLLPCFTQWATVTDILRGSACILTDGQPGTRTTTANWYTLFEKIGPLLAIPILGRNPWFLTALLSLVRISIAHVAQEMSDFDGLCAPQGTLSASLHDLLDNLGYILAWATQRWRKEPIGSAPFFPVICNLIVDLHCIVSANSAGQSPQNAELVTLLNNTFENIVKHSPVDLFRGFLSGIDMNQRLFACSALSRWLSALNPTDVISCVQALWTIISVPCVQGRMSDLQRKAMRQGLSPPLGLEHTKDLQWVELEEGSEEHTWEQWVSIIVTQSTLTAHLPSLVPTLVVDQVRHGEWFVTFLPCIVGANQHMVTFAVDDLVSRHFYFYRTQLLASVTRASDCSNPTLADMTTITSLVAENTLDLILPLFETSVSTDAPKSRYLLWLPYRGLGCLDTVEALGFLNRLKPYLITQALLTTDLTVATKILQSLDYTCAFVKTGSQHTLTPDVSKPNSLASPDLFSAVMALSYALTGSSKITDWLGLSLKVDKATDLPKLGAAVYQDFLASSCSETEILDLMNRHQVSVFVHLLQNAYDPMLGKPEQWLPLLCRDLRLTITPTASHTQSKEYPALFLSLIKTSKYSVHSNFSQPWVPDLFDILAHGDRPGPVTPAVSTTLHCALRGLRAFVKHHGFPNVQAFLTIRTLVRILRELHQQITLHGKSNLAEATRLVALFTMVMAMSPANQLIHPFILRSILDILRQWVPVHPSVGLAAFVLTTQLLDMYQSQHSEETVLFWRLLQKVVPVYELWLRAPHPGSNQTIWQYLVAQDIHAKQLLCTTWNRIHDWVATVTDSSAWFTMFAMPAPWDVAAQSSDTENKFSWLDQEEGDTQVMNTCKMWQHAMDCCRESWLRLLLVERICHTFLQQPSVVDMHTLTTQYPELASQLWRLIHHILSPEGASQSGELMSGSRHNPPQLDEFLYGVVFVNVTNVEPFANQYGIYFLALNFSVDTLYQNLNKNLQRSLRQYPKLAPNDVLDKLVVDALEPFLFSTNPAIAEGAFSYVLDTAAHYQTLHSSAVGTDDGQTTSSFIETLTGLSDGSDLVLPEKISETTSRASLRTVLFTPTNFDDTLAQLVRTMANLSQRPTLSSLIRYPVLLDPRQSGLFRILFPLVVHATMQEEYRENRTSAEEDTWQALLLYHAQSCLSRAEIFTSDQLGVWLETYSFLCQFPHPNTPKVPYSSAWLPIDHTLLAQVALGQSRLAFALLHAELAVTEPGATGSEVYPRDTLTPEGQNTLPAKVQHLLTEVYTRMEDPDAFYTIPCPRFSHRYLLNRLQHEHKWPIMLGVLEGVGPCEQAEKNPCGGNFSIRQTLARIGYHQTLSINHPSVTASSDTPLEQWETYITQAWQLQHWDWDLPDACNATLSRIANGDSTNFLPEADTEPLHQAIIYRCLRYLFRPEDGGTPKELLAHWKSITWSHPTDLNLGDDGLAAIPSNTPSTLVEGRKPQNWSKRQLLRCSVLTDVEQIMTLFGGSTASQQGQSSHISTLVERWESQRTMLEDNLTFEELHSILLLRHHLLEAVLEHSPYSAKSNHSSSGTPLTQESVNSAEVQRWSRMRNGMILTHLQVARGTGHAQTAYNLVMANQERTTSTPVTIEDMFFTVQLRLVEAKLYYQWQEPDVAIQCLQDTLRRVGALGDNIEKLTSFRYESQEDSITLRINAQELTMSSTQVLAFLRAQLLTRLGKWQAALRAKRPEVVLKDYFQVATEAMVAEGFLSHTLPIREQLGQDPLVSRRFASPFYTLATYAQQQYENNLRSESVQALVKMVDSKTKELETCTGLLGTSTGRGGLRSQSRGISDPRQREIQEKQQRRLRLQLDQDRRELERVQQHRTEFLLESLRNFARCLELTTYYDQSVYNLCALWLSHYRDGRINDLMANLLPKLASHKFVGLIYQVSSRLGTDATPFQKVLRALVERMATEHPYHCIYQLFALRNNAFMDNTQGQRRGSKSTGASKMDKEGLVAQRSAVATKIIQKLFGNPALAKIIRETEQLSLAYIELAYTKVPKGTGSGGSTPTVFAMSSRQRLSALPAMDHIPVATLQLPVNPQGRYTKGSFPTIQKFDKQYRTAGGINLPKIIKCYGSDGCTYRQLVKGQDDLRQDAVLQQLFELVNTLLIRHRTTRQRQLQVRTYKVIPLTPRSGVLQWVTNTLPLGNWLGEAHPRYYPKDLTPHDCRKLMVEEHRRAHSTPESRREVYQRITQQFHPVFRYFFLESFATDPQVWYQRRCQYVRSVAAASMVGYTLSIGDRHAQNILVDLSTAETVHIDLGIALDQGKLLPTPELVPFRLTRDMVDGLGVQGTQGLFQKCSEATLGVLRDQVERIVTVLDVLKFDPLYLWTLSPAVVQKIQRKHRELAGADDVELGVGGDNPEVAGVKLETEEHQGNPEAERAILNVKRRLVKDLSVECQVNELVQTATDPQYLARMFPGWQPWM</sequence>
<evidence type="ECO:0000313" key="26">
    <source>
        <dbReference type="Proteomes" id="UP001150925"/>
    </source>
</evidence>
<dbReference type="GO" id="GO:0005634">
    <property type="term" value="C:nucleus"/>
    <property type="evidence" value="ECO:0007669"/>
    <property type="project" value="UniProtKB-SubCell"/>
</dbReference>
<organism evidence="25 26">
    <name type="scientific">Dispira parvispora</name>
    <dbReference type="NCBI Taxonomy" id="1520584"/>
    <lineage>
        <taxon>Eukaryota</taxon>
        <taxon>Fungi</taxon>
        <taxon>Fungi incertae sedis</taxon>
        <taxon>Zoopagomycota</taxon>
        <taxon>Kickxellomycotina</taxon>
        <taxon>Dimargaritomycetes</taxon>
        <taxon>Dimargaritales</taxon>
        <taxon>Dimargaritaceae</taxon>
        <taxon>Dispira</taxon>
    </lineage>
</organism>
<evidence type="ECO:0000259" key="22">
    <source>
        <dbReference type="PROSITE" id="PS50290"/>
    </source>
</evidence>
<dbReference type="PROSITE" id="PS51189">
    <property type="entry name" value="FAT"/>
    <property type="match status" value="1"/>
</dbReference>
<dbReference type="InterPro" id="IPR044107">
    <property type="entry name" value="PIKKc_ATM"/>
</dbReference>
<dbReference type="SMART" id="SM01343">
    <property type="entry name" value="FATC"/>
    <property type="match status" value="1"/>
</dbReference>